<proteinExistence type="predicted"/>
<dbReference type="GO" id="GO:0042802">
    <property type="term" value="F:identical protein binding"/>
    <property type="evidence" value="ECO:0007669"/>
    <property type="project" value="TreeGrafter"/>
</dbReference>
<dbReference type="InterPro" id="IPR032834">
    <property type="entry name" value="NatK-like_C"/>
</dbReference>
<name>A0A4Q2AW08_9LACO</name>
<dbReference type="Proteomes" id="UP000289316">
    <property type="component" value="Unassembled WGS sequence"/>
</dbReference>
<comment type="caution">
    <text evidence="2">The sequence shown here is derived from an EMBL/GenBank/DDBJ whole genome shotgun (WGS) entry which is preliminary data.</text>
</comment>
<dbReference type="EMBL" id="QZFR01000044">
    <property type="protein sequence ID" value="RXV74238.1"/>
    <property type="molecule type" value="Genomic_DNA"/>
</dbReference>
<dbReference type="Gene3D" id="3.30.565.10">
    <property type="entry name" value="Histidine kinase-like ATPase, C-terminal domain"/>
    <property type="match status" value="1"/>
</dbReference>
<organism evidence="2 3">
    <name type="scientific">Ligilactobacillus murinus</name>
    <dbReference type="NCBI Taxonomy" id="1622"/>
    <lineage>
        <taxon>Bacteria</taxon>
        <taxon>Bacillati</taxon>
        <taxon>Bacillota</taxon>
        <taxon>Bacilli</taxon>
        <taxon>Lactobacillales</taxon>
        <taxon>Lactobacillaceae</taxon>
        <taxon>Ligilactobacillus</taxon>
    </lineage>
</organism>
<accession>A0A4Q2AW08</accession>
<dbReference type="RefSeq" id="WP_004049770.1">
    <property type="nucleotide sequence ID" value="NZ_BDFM01000114.1"/>
</dbReference>
<protein>
    <submittedName>
        <fullName evidence="2">GHKL domain-containing protein</fullName>
    </submittedName>
</protein>
<dbReference type="PANTHER" id="PTHR40448">
    <property type="entry name" value="TWO-COMPONENT SENSOR HISTIDINE KINASE"/>
    <property type="match status" value="1"/>
</dbReference>
<evidence type="ECO:0000259" key="1">
    <source>
        <dbReference type="Pfam" id="PF14501"/>
    </source>
</evidence>
<reference evidence="2 3" key="1">
    <citation type="submission" date="2018-09" db="EMBL/GenBank/DDBJ databases">
        <title>Murine metabolic-syndrome-specific gut microbial biobank.</title>
        <authorList>
            <person name="Liu C."/>
        </authorList>
    </citation>
    <scope>NUCLEOTIDE SEQUENCE [LARGE SCALE GENOMIC DNA]</scope>
    <source>
        <strain evidence="2 3">C-30</strain>
    </source>
</reference>
<dbReference type="InterPro" id="IPR036890">
    <property type="entry name" value="HATPase_C_sf"/>
</dbReference>
<dbReference type="OrthoDB" id="2235311at2"/>
<sequence>MFYLVIGYVSLFFQGLIITLLFNQLNVVSLQRKFIMLLSISMCFTYGWWGCLIYTIIFSMIITHLSQKKIPILLSMFYVSYLLVSTAIIYQLLDNVLALIEGNYTAMIMFELIILPWIVFYLQTSLLYYFKRYLVYFVNHILAKYRFQAALLDVTLLSYIYLRFSDLPNRLLIASIILVVIAAYIYCITLYSQKQAIKLAQAEQLQNLIEYTAQIEELYDKLRRFKHDYKNILLSLEYCLDNDDLAGAKKVYHQAIAPTRSIISPELQLISQLQNISDPALKGILSNKLALALAKNLRVTCEIAQKITLDPRVTQLDMVRLLSIFMDNAIEAAYQVNKGCLDFAFFEHDNEQFIVIRNSTKYEKIELQLLDKVGYTTKNSQGHGYGLANVSAILRDYPFISLNTSSSHYIFQQELIITGGYQDEHCYFRR</sequence>
<gene>
    <name evidence="2" type="ORF">D6C19_06565</name>
</gene>
<dbReference type="Pfam" id="PF14501">
    <property type="entry name" value="HATPase_c_5"/>
    <property type="match status" value="1"/>
</dbReference>
<evidence type="ECO:0000313" key="2">
    <source>
        <dbReference type="EMBL" id="RXV74238.1"/>
    </source>
</evidence>
<dbReference type="PANTHER" id="PTHR40448:SF1">
    <property type="entry name" value="TWO-COMPONENT SENSOR HISTIDINE KINASE"/>
    <property type="match status" value="1"/>
</dbReference>
<dbReference type="SUPFAM" id="SSF55874">
    <property type="entry name" value="ATPase domain of HSP90 chaperone/DNA topoisomerase II/histidine kinase"/>
    <property type="match status" value="1"/>
</dbReference>
<dbReference type="AlphaFoldDB" id="A0A4Q2AW08"/>
<evidence type="ECO:0000313" key="3">
    <source>
        <dbReference type="Proteomes" id="UP000289316"/>
    </source>
</evidence>
<feature type="domain" description="Sensor histidine kinase NatK-like C-terminal" evidence="1">
    <location>
        <begin position="316"/>
        <end position="417"/>
    </location>
</feature>